<proteinExistence type="predicted"/>
<feature type="region of interest" description="Disordered" evidence="1">
    <location>
        <begin position="1"/>
        <end position="68"/>
    </location>
</feature>
<accession>A0A7R9TEV4</accession>
<evidence type="ECO:0000256" key="1">
    <source>
        <dbReference type="SAM" id="MobiDB-lite"/>
    </source>
</evidence>
<protein>
    <recommendedName>
        <fullName evidence="3">PLAC8 family protein</fullName>
    </recommendedName>
</protein>
<organism evidence="2">
    <name type="scientific">Micromonas pusilla</name>
    <name type="common">Picoplanktonic green alga</name>
    <name type="synonym">Chromulina pusilla</name>
    <dbReference type="NCBI Taxonomy" id="38833"/>
    <lineage>
        <taxon>Eukaryota</taxon>
        <taxon>Viridiplantae</taxon>
        <taxon>Chlorophyta</taxon>
        <taxon>Mamiellophyceae</taxon>
        <taxon>Mamiellales</taxon>
        <taxon>Mamiellaceae</taxon>
        <taxon>Micromonas</taxon>
    </lineage>
</organism>
<sequence>MPEGDKPPPPAEGTPVSVGQPAPPGSTASLARAHPVDLAGSGPSRTGPPTTNGAIPVAPAASSETPHHADISVTQWSGQVAPRGVAMHPALGPMYAYGDANLLSTTADLDPDVYPRGMGMRVLPSTHDLGHFDGRVLDASSSYYSTNLFDCHKDLDACVWGALCTPCQLGESARDGRAGDCCGVATAIVVSLGLLNQLLPCLGNFVAGGFAATVTNRVALNYGITEPTDLITACACMPCVSCRLAREIKRRTAMGQEPIDFHQLWLASGGRINPWQFAELARPRAQEMSRDDAGGYVGADGEPTSRDTMVTYVAVVGGDDADGVQVQGVAVAEECGGDGKGAAHAAAAKEAAPDADGDEKLLPQV</sequence>
<dbReference type="InterPro" id="IPR006461">
    <property type="entry name" value="PLAC_motif_containing"/>
</dbReference>
<name>A0A7R9TEV4_MICPS</name>
<evidence type="ECO:0008006" key="3">
    <source>
        <dbReference type="Google" id="ProtNLM"/>
    </source>
</evidence>
<dbReference type="AlphaFoldDB" id="A0A7R9TEV4"/>
<dbReference type="Pfam" id="PF04749">
    <property type="entry name" value="PLAC8"/>
    <property type="match status" value="1"/>
</dbReference>
<reference evidence="2" key="1">
    <citation type="submission" date="2021-01" db="EMBL/GenBank/DDBJ databases">
        <authorList>
            <person name="Corre E."/>
            <person name="Pelletier E."/>
            <person name="Niang G."/>
            <person name="Scheremetjew M."/>
            <person name="Finn R."/>
            <person name="Kale V."/>
            <person name="Holt S."/>
            <person name="Cochrane G."/>
            <person name="Meng A."/>
            <person name="Brown T."/>
            <person name="Cohen L."/>
        </authorList>
    </citation>
    <scope>NUCLEOTIDE SEQUENCE</scope>
    <source>
        <strain evidence="2">RCC1614</strain>
    </source>
</reference>
<feature type="region of interest" description="Disordered" evidence="1">
    <location>
        <begin position="338"/>
        <end position="365"/>
    </location>
</feature>
<feature type="compositionally biased region" description="Polar residues" evidence="1">
    <location>
        <begin position="43"/>
        <end position="53"/>
    </location>
</feature>
<evidence type="ECO:0000313" key="2">
    <source>
        <dbReference type="EMBL" id="CAD8233609.1"/>
    </source>
</evidence>
<gene>
    <name evidence="2" type="ORF">MPUS1402_LOCUS3859</name>
</gene>
<dbReference type="EMBL" id="HBDY01005069">
    <property type="protein sequence ID" value="CAD8233609.1"/>
    <property type="molecule type" value="Transcribed_RNA"/>
</dbReference>